<dbReference type="EMBL" id="JAUYVH010000019">
    <property type="protein sequence ID" value="MDQ9172263.1"/>
    <property type="molecule type" value="Genomic_DNA"/>
</dbReference>
<feature type="compositionally biased region" description="Basic and acidic residues" evidence="1">
    <location>
        <begin position="225"/>
        <end position="238"/>
    </location>
</feature>
<name>A0ABU1BTB7_9BURK</name>
<comment type="caution">
    <text evidence="2">The sequence shown here is derived from an EMBL/GenBank/DDBJ whole genome shotgun (WGS) entry which is preliminary data.</text>
</comment>
<proteinExistence type="predicted"/>
<evidence type="ECO:0000313" key="2">
    <source>
        <dbReference type="EMBL" id="MDQ9172263.1"/>
    </source>
</evidence>
<dbReference type="InterPro" id="IPR027417">
    <property type="entry name" value="P-loop_NTPase"/>
</dbReference>
<sequence>MLISFSKRFLFIANTKTASTTIERNLRRHADISISATRLGKHMSYSQVLKNFKFVFRKSGAAADEYFRFGVIREPVDWVVSWYNYRHRDQLMSNSAKMKKSTHGITFEEFVFEMMKPANRGKFAHIGNQLAKFTANDGSLGVDYLIPLSRVETELQIIATELGIKKAFPKEKKSANASPRVIGVNDVTPEIASKLRTYFAEDLDTFHRAESGAFGDPREIIRAKRKEQKPFLQEKETGSDDSPLFLV</sequence>
<dbReference type="Pfam" id="PF03567">
    <property type="entry name" value="Sulfotransfer_2"/>
    <property type="match status" value="1"/>
</dbReference>
<dbReference type="Proteomes" id="UP001225596">
    <property type="component" value="Unassembled WGS sequence"/>
</dbReference>
<organism evidence="2 3">
    <name type="scientific">Keguizhuia sedimenti</name>
    <dbReference type="NCBI Taxonomy" id="3064264"/>
    <lineage>
        <taxon>Bacteria</taxon>
        <taxon>Pseudomonadati</taxon>
        <taxon>Pseudomonadota</taxon>
        <taxon>Betaproteobacteria</taxon>
        <taxon>Burkholderiales</taxon>
        <taxon>Oxalobacteraceae</taxon>
        <taxon>Keguizhuia</taxon>
    </lineage>
</organism>
<evidence type="ECO:0000313" key="3">
    <source>
        <dbReference type="Proteomes" id="UP001225596"/>
    </source>
</evidence>
<feature type="region of interest" description="Disordered" evidence="1">
    <location>
        <begin position="225"/>
        <end position="247"/>
    </location>
</feature>
<reference evidence="2 3" key="1">
    <citation type="submission" date="2023-08" db="EMBL/GenBank/DDBJ databases">
        <title>Oxalobacteraceae gen .nov., isolated from river sludge outside the plant.</title>
        <authorList>
            <person name="Zhao S.Y."/>
        </authorList>
    </citation>
    <scope>NUCLEOTIDE SEQUENCE [LARGE SCALE GENOMIC DNA]</scope>
    <source>
        <strain evidence="2 3">R-40</strain>
    </source>
</reference>
<dbReference type="InterPro" id="IPR005331">
    <property type="entry name" value="Sulfotransferase"/>
</dbReference>
<dbReference type="SUPFAM" id="SSF52540">
    <property type="entry name" value="P-loop containing nucleoside triphosphate hydrolases"/>
    <property type="match status" value="1"/>
</dbReference>
<evidence type="ECO:0000256" key="1">
    <source>
        <dbReference type="SAM" id="MobiDB-lite"/>
    </source>
</evidence>
<accession>A0ABU1BTB7</accession>
<dbReference type="Gene3D" id="3.40.50.300">
    <property type="entry name" value="P-loop containing nucleotide triphosphate hydrolases"/>
    <property type="match status" value="1"/>
</dbReference>
<keyword evidence="3" id="KW-1185">Reference proteome</keyword>
<dbReference type="RefSeq" id="WP_338438288.1">
    <property type="nucleotide sequence ID" value="NZ_JAUYVH010000019.1"/>
</dbReference>
<protein>
    <submittedName>
        <fullName evidence="2">Sulfotransferase family 2 domain-containing protein</fullName>
    </submittedName>
</protein>
<gene>
    <name evidence="2" type="ORF">Q8A64_17775</name>
</gene>